<keyword evidence="4" id="KW-1185">Reference proteome</keyword>
<dbReference type="SUPFAM" id="SSF110849">
    <property type="entry name" value="ParB/Sulfiredoxin"/>
    <property type="match status" value="1"/>
</dbReference>
<dbReference type="Proteomes" id="UP000297352">
    <property type="component" value="Unassembled WGS sequence"/>
</dbReference>
<dbReference type="RefSeq" id="WP_135688459.1">
    <property type="nucleotide sequence ID" value="NZ_RQGI01000004.1"/>
</dbReference>
<name>A0ABY2MTZ6_9LEPT</name>
<evidence type="ECO:0000259" key="2">
    <source>
        <dbReference type="SMART" id="SM00470"/>
    </source>
</evidence>
<evidence type="ECO:0000313" key="4">
    <source>
        <dbReference type="Proteomes" id="UP000297352"/>
    </source>
</evidence>
<organism evidence="3 4">
    <name type="scientific">Leptospira levettii</name>
    <dbReference type="NCBI Taxonomy" id="2023178"/>
    <lineage>
        <taxon>Bacteria</taxon>
        <taxon>Pseudomonadati</taxon>
        <taxon>Spirochaetota</taxon>
        <taxon>Spirochaetia</taxon>
        <taxon>Leptospirales</taxon>
        <taxon>Leptospiraceae</taxon>
        <taxon>Leptospira</taxon>
    </lineage>
</organism>
<dbReference type="SMART" id="SM00470">
    <property type="entry name" value="ParB"/>
    <property type="match status" value="1"/>
</dbReference>
<protein>
    <recommendedName>
        <fullName evidence="2">ParB-like N-terminal domain-containing protein</fullName>
    </recommendedName>
</protein>
<gene>
    <name evidence="3" type="ORF">EHQ60_00350</name>
</gene>
<evidence type="ECO:0000313" key="3">
    <source>
        <dbReference type="EMBL" id="TGL75407.1"/>
    </source>
</evidence>
<reference evidence="4" key="1">
    <citation type="journal article" date="2019" name="PLoS Negl. Trop. Dis.">
        <title>Revisiting the worldwide diversity of Leptospira species in the environment.</title>
        <authorList>
            <person name="Vincent A.T."/>
            <person name="Schiettekatte O."/>
            <person name="Bourhy P."/>
            <person name="Veyrier F.J."/>
            <person name="Picardeau M."/>
        </authorList>
    </citation>
    <scope>NUCLEOTIDE SEQUENCE [LARGE SCALE GENOMIC DNA]</scope>
    <source>
        <strain evidence="4">201702449</strain>
    </source>
</reference>
<proteinExistence type="predicted"/>
<feature type="compositionally biased region" description="Basic and acidic residues" evidence="1">
    <location>
        <begin position="174"/>
        <end position="195"/>
    </location>
</feature>
<sequence length="310" mass="35558">MLLRIHLVTFYLNKRHIKIMEQQKLDRHEFNLYPQMNPTEFKELIESIQKNGFDTMNPIILFEGKIIDGWNRYLASVQAGKRFTTKVFKGNKEDALTFILRANIRRNLTASQKATLASEYLPLLEEAAKARKEAGKKTDSEKGRSTQKAAQLFDTNEKYVEKAKKLKKENPAEFEKVKAGEKSIRQATKKKEEKKKTPKSKTVKIEGAYENAPNNWDKISGVLAVHLDETINFHRSFNAFIPNPGKDFLKLWHEHESVMKKLRSWCIDVAKKCTHCHGTTQVTIDKNGNYDPKGTPAPCNKCMNGFAGEL</sequence>
<dbReference type="Gene3D" id="3.90.1530.10">
    <property type="entry name" value="Conserved hypothetical protein from pyrococcus furiosus pfu- 392566-001, ParB domain"/>
    <property type="match status" value="1"/>
</dbReference>
<dbReference type="InterPro" id="IPR003115">
    <property type="entry name" value="ParB_N"/>
</dbReference>
<comment type="caution">
    <text evidence="3">The sequence shown here is derived from an EMBL/GenBank/DDBJ whole genome shotgun (WGS) entry which is preliminary data.</text>
</comment>
<feature type="region of interest" description="Disordered" evidence="1">
    <location>
        <begin position="174"/>
        <end position="202"/>
    </location>
</feature>
<dbReference type="EMBL" id="RQGI01000004">
    <property type="protein sequence ID" value="TGL75407.1"/>
    <property type="molecule type" value="Genomic_DNA"/>
</dbReference>
<accession>A0ABY2MTZ6</accession>
<evidence type="ECO:0000256" key="1">
    <source>
        <dbReference type="SAM" id="MobiDB-lite"/>
    </source>
</evidence>
<dbReference type="InterPro" id="IPR036086">
    <property type="entry name" value="ParB/Sulfiredoxin_sf"/>
</dbReference>
<feature type="domain" description="ParB-like N-terminal" evidence="2">
    <location>
        <begin position="15"/>
        <end position="104"/>
    </location>
</feature>